<feature type="domain" description="FIST" evidence="1">
    <location>
        <begin position="34"/>
        <end position="235"/>
    </location>
</feature>
<dbReference type="EMBL" id="FZPC01000015">
    <property type="protein sequence ID" value="SNT15488.1"/>
    <property type="molecule type" value="Genomic_DNA"/>
</dbReference>
<reference evidence="3 6" key="1">
    <citation type="submission" date="2016-10" db="EMBL/GenBank/DDBJ databases">
        <authorList>
            <person name="de Groot N.N."/>
        </authorList>
    </citation>
    <scope>NUCLEOTIDE SEQUENCE [LARGE SCALE GENOMIC DNA]</scope>
    <source>
        <strain evidence="3 6">CCM 7361</strain>
    </source>
</reference>
<protein>
    <submittedName>
        <fullName evidence="3">Uncharacterized conserved protein, contains FIST_N domain</fullName>
    </submittedName>
</protein>
<proteinExistence type="predicted"/>
<dbReference type="PANTHER" id="PTHR40252">
    <property type="entry name" value="BLR0328 PROTEIN"/>
    <property type="match status" value="1"/>
</dbReference>
<dbReference type="Pfam" id="PF08495">
    <property type="entry name" value="FIST"/>
    <property type="match status" value="1"/>
</dbReference>
<dbReference type="InterPro" id="IPR013702">
    <property type="entry name" value="FIST_domain_N"/>
</dbReference>
<dbReference type="InterPro" id="IPR019494">
    <property type="entry name" value="FIST_C"/>
</dbReference>
<dbReference type="SMART" id="SM01204">
    <property type="entry name" value="FIST_C"/>
    <property type="match status" value="1"/>
</dbReference>
<accession>A0A239KCL9</accession>
<dbReference type="AlphaFoldDB" id="A0A239KCL9"/>
<dbReference type="EMBL" id="FNEC01000015">
    <property type="protein sequence ID" value="SDJ31629.1"/>
    <property type="molecule type" value="Genomic_DNA"/>
</dbReference>
<dbReference type="NCBIfam" id="NF041558">
    <property type="entry name" value="NosP"/>
    <property type="match status" value="1"/>
</dbReference>
<dbReference type="Pfam" id="PF10442">
    <property type="entry name" value="FIST_C"/>
    <property type="match status" value="1"/>
</dbReference>
<evidence type="ECO:0000313" key="5">
    <source>
        <dbReference type="Proteomes" id="UP000198309"/>
    </source>
</evidence>
<dbReference type="Proteomes" id="UP000198309">
    <property type="component" value="Unassembled WGS sequence"/>
</dbReference>
<dbReference type="SMART" id="SM00897">
    <property type="entry name" value="FIST"/>
    <property type="match status" value="1"/>
</dbReference>
<sequence>MQEGQGEGVVRGMSSARDAEAVAQDLARQLIHPHLGFVLFFCSAEHDLPALAAALEQYFGGIELVGCTTAGEITPQGYGRGCVSAVGFDVRSFAVASALIDEMERFSLIDAQQLVEALVADCRSSELAPIKDHSFALTLLDGLSSREEVVLAALSAALGAIPHFGGSAGDDNHLTHTHVYYQGQFHTGAAVVLLFNTWLDFEVFTTHHVVPRGEKLVVTRADSASRRVLELNAEPAALEYARLVGVEPQALSFELFSRHPLAVRIKDQYYVRSIQQVHDDFSLTFYCAVENGIVLTAMSTGPLLPNLRAQFARLHERLGPPLLTIGCDCFLRRLELEVAGDTAATAEFLRHQQVIGFNTYGEQFNGMHINQTFTGVAIGRPRGGAAG</sequence>
<evidence type="ECO:0000313" key="6">
    <source>
        <dbReference type="Proteomes" id="UP000199693"/>
    </source>
</evidence>
<dbReference type="PANTHER" id="PTHR40252:SF2">
    <property type="entry name" value="BLR0328 PROTEIN"/>
    <property type="match status" value="1"/>
</dbReference>
<reference evidence="4 5" key="2">
    <citation type="submission" date="2017-06" db="EMBL/GenBank/DDBJ databases">
        <authorList>
            <person name="Varghese N."/>
            <person name="Submissions S."/>
        </authorList>
    </citation>
    <scope>NUCLEOTIDE SEQUENCE [LARGE SCALE GENOMIC DNA]</scope>
    <source>
        <strain evidence="4 5">RLD-1</strain>
    </source>
</reference>
<feature type="domain" description="FIST C-domain" evidence="2">
    <location>
        <begin position="236"/>
        <end position="366"/>
    </location>
</feature>
<gene>
    <name evidence="3" type="ORF">SAMN05216189_101554</name>
    <name evidence="4" type="ORF">SAMN06295949_11585</name>
</gene>
<keyword evidence="5" id="KW-1185">Reference proteome</keyword>
<name>A0A239KCL9_9PSED</name>
<evidence type="ECO:0000259" key="1">
    <source>
        <dbReference type="SMART" id="SM00897"/>
    </source>
</evidence>
<evidence type="ECO:0000313" key="4">
    <source>
        <dbReference type="EMBL" id="SNT15488.1"/>
    </source>
</evidence>
<dbReference type="Proteomes" id="UP000199693">
    <property type="component" value="Unassembled WGS sequence"/>
</dbReference>
<dbReference type="RefSeq" id="WP_089392275.1">
    <property type="nucleotide sequence ID" value="NZ_FNEC01000015.1"/>
</dbReference>
<evidence type="ECO:0000259" key="2">
    <source>
        <dbReference type="SMART" id="SM01204"/>
    </source>
</evidence>
<evidence type="ECO:0000313" key="3">
    <source>
        <dbReference type="EMBL" id="SDJ31629.1"/>
    </source>
</evidence>
<organism evidence="3 6">
    <name type="scientific">Pseudomonas delhiensis</name>
    <dbReference type="NCBI Taxonomy" id="366289"/>
    <lineage>
        <taxon>Bacteria</taxon>
        <taxon>Pseudomonadati</taxon>
        <taxon>Pseudomonadota</taxon>
        <taxon>Gammaproteobacteria</taxon>
        <taxon>Pseudomonadales</taxon>
        <taxon>Pseudomonadaceae</taxon>
        <taxon>Pseudomonas</taxon>
    </lineage>
</organism>